<evidence type="ECO:0000313" key="2">
    <source>
        <dbReference type="Proteomes" id="UP000663869"/>
    </source>
</evidence>
<name>A0A817VBY1_9BILA</name>
<reference evidence="1" key="1">
    <citation type="submission" date="2021-02" db="EMBL/GenBank/DDBJ databases">
        <authorList>
            <person name="Nowell W R."/>
        </authorList>
    </citation>
    <scope>NUCLEOTIDE SEQUENCE</scope>
</reference>
<protein>
    <recommendedName>
        <fullName evidence="3">Peptidase A2 domain-containing protein</fullName>
    </recommendedName>
</protein>
<sequence length="178" mass="20419">MNIHNNTPLILPGMVAGRRTELLIDLGASLTLINLEFFLQLPRYYRQKAELPPPNLCLQLADISQLYVKYTLSLPITISNSTRVHRIYVVPKLWRSCIIGNDLIRKHNLQIDGGRQYAYFKYVLIANERIKISPLHAFNIEVKPIKPFSITDDDEENEYEVTSIKETPCVANGIITPR</sequence>
<dbReference type="CDD" id="cd00303">
    <property type="entry name" value="retropepsin_like"/>
    <property type="match status" value="1"/>
</dbReference>
<evidence type="ECO:0000313" key="1">
    <source>
        <dbReference type="EMBL" id="CAF3340257.1"/>
    </source>
</evidence>
<organism evidence="1 2">
    <name type="scientific">Rotaria socialis</name>
    <dbReference type="NCBI Taxonomy" id="392032"/>
    <lineage>
        <taxon>Eukaryota</taxon>
        <taxon>Metazoa</taxon>
        <taxon>Spiralia</taxon>
        <taxon>Gnathifera</taxon>
        <taxon>Rotifera</taxon>
        <taxon>Eurotatoria</taxon>
        <taxon>Bdelloidea</taxon>
        <taxon>Philodinida</taxon>
        <taxon>Philodinidae</taxon>
        <taxon>Rotaria</taxon>
    </lineage>
</organism>
<dbReference type="EMBL" id="CAJNYU010000203">
    <property type="protein sequence ID" value="CAF3340257.1"/>
    <property type="molecule type" value="Genomic_DNA"/>
</dbReference>
<dbReference type="Gene3D" id="2.40.70.10">
    <property type="entry name" value="Acid Proteases"/>
    <property type="match status" value="1"/>
</dbReference>
<dbReference type="Proteomes" id="UP000663869">
    <property type="component" value="Unassembled WGS sequence"/>
</dbReference>
<accession>A0A817VBY1</accession>
<evidence type="ECO:0008006" key="3">
    <source>
        <dbReference type="Google" id="ProtNLM"/>
    </source>
</evidence>
<dbReference type="AlphaFoldDB" id="A0A817VBY1"/>
<comment type="caution">
    <text evidence="1">The sequence shown here is derived from an EMBL/GenBank/DDBJ whole genome shotgun (WGS) entry which is preliminary data.</text>
</comment>
<dbReference type="SUPFAM" id="SSF50630">
    <property type="entry name" value="Acid proteases"/>
    <property type="match status" value="1"/>
</dbReference>
<gene>
    <name evidence="1" type="ORF">FME351_LOCUS3520</name>
</gene>
<dbReference type="InterPro" id="IPR021109">
    <property type="entry name" value="Peptidase_aspartic_dom_sf"/>
</dbReference>
<proteinExistence type="predicted"/>